<dbReference type="Pfam" id="PF14559">
    <property type="entry name" value="TPR_19"/>
    <property type="match status" value="1"/>
</dbReference>
<proteinExistence type="predicted"/>
<evidence type="ECO:0000313" key="5">
    <source>
        <dbReference type="EMBL" id="QTH71333.1"/>
    </source>
</evidence>
<feature type="chain" id="PRO_5037837459" evidence="4">
    <location>
        <begin position="20"/>
        <end position="392"/>
    </location>
</feature>
<dbReference type="AlphaFoldDB" id="A0A975HKS1"/>
<keyword evidence="4" id="KW-0732">Signal</keyword>
<evidence type="ECO:0000256" key="2">
    <source>
        <dbReference type="ARBA" id="ARBA00022803"/>
    </source>
</evidence>
<dbReference type="InterPro" id="IPR052346">
    <property type="entry name" value="O-mannosyl-transferase_TMTC"/>
</dbReference>
<dbReference type="Pfam" id="PF13432">
    <property type="entry name" value="TPR_16"/>
    <property type="match status" value="1"/>
</dbReference>
<keyword evidence="2 3" id="KW-0802">TPR repeat</keyword>
<dbReference type="PROSITE" id="PS51257">
    <property type="entry name" value="PROKAR_LIPOPROTEIN"/>
    <property type="match status" value="1"/>
</dbReference>
<evidence type="ECO:0000256" key="3">
    <source>
        <dbReference type="PROSITE-ProRule" id="PRU00339"/>
    </source>
</evidence>
<evidence type="ECO:0000256" key="1">
    <source>
        <dbReference type="ARBA" id="ARBA00022737"/>
    </source>
</evidence>
<dbReference type="InterPro" id="IPR019734">
    <property type="entry name" value="TPR_rpt"/>
</dbReference>
<dbReference type="SMART" id="SM00028">
    <property type="entry name" value="TPR"/>
    <property type="match status" value="4"/>
</dbReference>
<gene>
    <name evidence="5" type="ORF">J5O05_16325</name>
</gene>
<accession>A0A975HKS1</accession>
<name>A0A975HKS1_9GAMM</name>
<dbReference type="EMBL" id="CP072133">
    <property type="protein sequence ID" value="QTH71333.1"/>
    <property type="molecule type" value="Genomic_DNA"/>
</dbReference>
<dbReference type="KEGG" id="pxi:J5O05_16325"/>
<dbReference type="PROSITE" id="PS50005">
    <property type="entry name" value="TPR"/>
    <property type="match status" value="2"/>
</dbReference>
<dbReference type="Gene3D" id="1.25.40.10">
    <property type="entry name" value="Tetratricopeptide repeat domain"/>
    <property type="match status" value="2"/>
</dbReference>
<sequence length="392" mass="44771">MRQTTFRVTSVLIIFLSLAGCQTTNQTTASHPYELLNQPQFRSMPVESQKEIFALDPDIRSNLDRLFGDEDGSVMRAKQLMAFLMKNGDNAMSYQSGANLTASETFRNLNANCLSLSILAHSMSEYVGLKSQFQRVMIPEFWDQSHGYSLLTGHVNLKVSQKRLRNNGYYSYSLTEPDSLIVDFDPNSRQQHFKTEYITKDRITAMFYNNKGAIALIERNYDQAFSYMKAAIELDPEYSSSWGNLGVLLRASGAMESAEKAYDHAYELDNNVTALGNLAILYRMTAREHKAANIESRLEQRRAANPYYQIMLGNEAFESHDLNGALAHYRKARTLDPQLHFSYFGIAKVYYMLGDSSKARENLEAAYKLADYDHDKLKYTNKLRWLNAVVKN</sequence>
<organism evidence="5 6">
    <name type="scientific">Pseudoalteromonas xiamenensis</name>
    <dbReference type="NCBI Taxonomy" id="882626"/>
    <lineage>
        <taxon>Bacteria</taxon>
        <taxon>Pseudomonadati</taxon>
        <taxon>Pseudomonadota</taxon>
        <taxon>Gammaproteobacteria</taxon>
        <taxon>Alteromonadales</taxon>
        <taxon>Pseudoalteromonadaceae</taxon>
        <taxon>Pseudoalteromonas</taxon>
    </lineage>
</organism>
<evidence type="ECO:0000256" key="4">
    <source>
        <dbReference type="SAM" id="SignalP"/>
    </source>
</evidence>
<dbReference type="SUPFAM" id="SSF48452">
    <property type="entry name" value="TPR-like"/>
    <property type="match status" value="1"/>
</dbReference>
<dbReference type="PANTHER" id="PTHR44227:SF3">
    <property type="entry name" value="PROTEIN O-MANNOSYL-TRANSFERASE TMTC4"/>
    <property type="match status" value="1"/>
</dbReference>
<dbReference type="InterPro" id="IPR011990">
    <property type="entry name" value="TPR-like_helical_dom_sf"/>
</dbReference>
<reference evidence="5" key="1">
    <citation type="submission" date="2021-03" db="EMBL/GenBank/DDBJ databases">
        <title>Complete Genome of Pseudoalteromonas xiamenensis STKMTI.2, a new potential marine bacterium producing anti-Vibrio compounds.</title>
        <authorList>
            <person name="Handayani D.P."/>
            <person name="Isnansetyo A."/>
            <person name="Istiqomah I."/>
            <person name="Jumina J."/>
        </authorList>
    </citation>
    <scope>NUCLEOTIDE SEQUENCE</scope>
    <source>
        <strain evidence="5">STKMTI.2</strain>
    </source>
</reference>
<keyword evidence="1" id="KW-0677">Repeat</keyword>
<feature type="signal peptide" evidence="4">
    <location>
        <begin position="1"/>
        <end position="19"/>
    </location>
</feature>
<protein>
    <submittedName>
        <fullName evidence="5">Tetratricopeptide repeat protein</fullName>
    </submittedName>
</protein>
<evidence type="ECO:0000313" key="6">
    <source>
        <dbReference type="Proteomes" id="UP000664904"/>
    </source>
</evidence>
<feature type="repeat" description="TPR" evidence="3">
    <location>
        <begin position="239"/>
        <end position="272"/>
    </location>
</feature>
<dbReference type="RefSeq" id="WP_208842974.1">
    <property type="nucleotide sequence ID" value="NZ_CP072133.1"/>
</dbReference>
<dbReference type="PANTHER" id="PTHR44227">
    <property type="match status" value="1"/>
</dbReference>
<dbReference type="Proteomes" id="UP000664904">
    <property type="component" value="Chromosome"/>
</dbReference>
<keyword evidence="6" id="KW-1185">Reference proteome</keyword>
<feature type="repeat" description="TPR" evidence="3">
    <location>
        <begin position="205"/>
        <end position="238"/>
    </location>
</feature>